<keyword evidence="6 8" id="KW-0408">Iron</keyword>
<evidence type="ECO:0000256" key="5">
    <source>
        <dbReference type="ARBA" id="ARBA00023002"/>
    </source>
</evidence>
<evidence type="ECO:0000256" key="3">
    <source>
        <dbReference type="ARBA" id="ARBA00022617"/>
    </source>
</evidence>
<comment type="cofactor">
    <cofactor evidence="1">
        <name>heme</name>
        <dbReference type="ChEBI" id="CHEBI:30413"/>
    </cofactor>
</comment>
<dbReference type="InterPro" id="IPR002401">
    <property type="entry name" value="Cyt_P450_E_grp-I"/>
</dbReference>
<name>A0ABY2H1T7_9HYPO</name>
<dbReference type="InterPro" id="IPR017972">
    <property type="entry name" value="Cyt_P450_CS"/>
</dbReference>
<dbReference type="CDD" id="cd11058">
    <property type="entry name" value="CYP60B-like"/>
    <property type="match status" value="1"/>
</dbReference>
<dbReference type="EMBL" id="PPTA01000009">
    <property type="protein sequence ID" value="TFB01345.1"/>
    <property type="molecule type" value="Genomic_DNA"/>
</dbReference>
<dbReference type="RefSeq" id="XP_073557546.1">
    <property type="nucleotide sequence ID" value="XM_073704246.1"/>
</dbReference>
<organism evidence="10 11">
    <name type="scientific">Trichoderma ghanense</name>
    <dbReference type="NCBI Taxonomy" id="65468"/>
    <lineage>
        <taxon>Eukaryota</taxon>
        <taxon>Fungi</taxon>
        <taxon>Dikarya</taxon>
        <taxon>Ascomycota</taxon>
        <taxon>Pezizomycotina</taxon>
        <taxon>Sordariomycetes</taxon>
        <taxon>Hypocreomycetidae</taxon>
        <taxon>Hypocreales</taxon>
        <taxon>Hypocreaceae</taxon>
        <taxon>Trichoderma</taxon>
    </lineage>
</organism>
<accession>A0ABY2H1T7</accession>
<dbReference type="PRINTS" id="PR00385">
    <property type="entry name" value="P450"/>
</dbReference>
<dbReference type="Pfam" id="PF00067">
    <property type="entry name" value="p450"/>
    <property type="match status" value="1"/>
</dbReference>
<feature type="transmembrane region" description="Helical" evidence="9">
    <location>
        <begin position="44"/>
        <end position="65"/>
    </location>
</feature>
<evidence type="ECO:0000256" key="1">
    <source>
        <dbReference type="ARBA" id="ARBA00001971"/>
    </source>
</evidence>
<keyword evidence="3 8" id="KW-0349">Heme</keyword>
<dbReference type="Proteomes" id="UP001642720">
    <property type="component" value="Unassembled WGS sequence"/>
</dbReference>
<gene>
    <name evidence="10" type="ORF">CCMA1212_007068</name>
</gene>
<sequence length="545" mass="61319">MFMSLVCVWQSPEVCKDKMGLLSHPMGLLSQPIGVYSILKSVTLLPLLAVTLGLAYVLCVAIYNLFFHPLSTYPGPWLWTVSDIPYSLVSVSGNAHKRMLRIHMQYGPVVRVGPNTVFYSHPDATKEIRGHRKGSKAEHLKDPHLHSGNQSNVIGADRKNHIRYRRSLAYGFSHQAMLNQEPIINKYIDTLLTGLKNQSTKQGKIDIVRWYNYTTFDIIGDLAFGEPFYCLEKSDYHPWVALIFSGVKNLSLMSVCSKHGKLGKILAMLLVPKDLRAKGMQHRRLSIEKVRRRLDSGSSRPDFMTAMMTTRGSSEELTFKELASNASLLIAAGSETTATALSAATYYLGLYPKTFAKLATEVRSAFCSEKDITLTNVQHLTYLQAVIDEAMRLFPSAPGTQPRIISPGGDTILGRYVPEGTVVGVWQWVNHHNPAHFHDAESFIPERWLGGARFESDKRDAFMPFSIGPRNCIGRKNAKLGKLNYIVSLAYSEMKLILARLVWNFDVKLAEESVGWDMRSKVYMLWEKGPIYVDLTRRKGSQTEP</sequence>
<protein>
    <submittedName>
        <fullName evidence="10">Isotrichodermin C-15 hydroxylase</fullName>
    </submittedName>
</protein>
<evidence type="ECO:0000256" key="4">
    <source>
        <dbReference type="ARBA" id="ARBA00022723"/>
    </source>
</evidence>
<dbReference type="Gene3D" id="1.10.630.10">
    <property type="entry name" value="Cytochrome P450"/>
    <property type="match status" value="1"/>
</dbReference>
<keyword evidence="4 8" id="KW-0479">Metal-binding</keyword>
<reference evidence="10 11" key="1">
    <citation type="submission" date="2018-01" db="EMBL/GenBank/DDBJ databases">
        <title>Genome characterization of the sugarcane-associated fungus Trichoderma ghanense CCMA-1212 and their application in lignocelulose bioconversion.</title>
        <authorList>
            <person name="Steindorff A.S."/>
            <person name="Mendes T.D."/>
            <person name="Vilela E.S.D."/>
            <person name="Rodrigues D.S."/>
            <person name="Formighieri E.F."/>
            <person name="Melo I.S."/>
            <person name="Favaro L.C.L."/>
        </authorList>
    </citation>
    <scope>NUCLEOTIDE SEQUENCE [LARGE SCALE GENOMIC DNA]</scope>
    <source>
        <strain evidence="10 11">CCMA-1212</strain>
    </source>
</reference>
<evidence type="ECO:0000256" key="6">
    <source>
        <dbReference type="ARBA" id="ARBA00023004"/>
    </source>
</evidence>
<keyword evidence="9" id="KW-0812">Transmembrane</keyword>
<dbReference type="PANTHER" id="PTHR24305:SF230">
    <property type="entry name" value="P450, PUTATIVE (EUROFUNG)-RELATED"/>
    <property type="match status" value="1"/>
</dbReference>
<comment type="similarity">
    <text evidence="2 8">Belongs to the cytochrome P450 family.</text>
</comment>
<evidence type="ECO:0000256" key="2">
    <source>
        <dbReference type="ARBA" id="ARBA00010617"/>
    </source>
</evidence>
<dbReference type="InterPro" id="IPR001128">
    <property type="entry name" value="Cyt_P450"/>
</dbReference>
<dbReference type="InterPro" id="IPR036396">
    <property type="entry name" value="Cyt_P450_sf"/>
</dbReference>
<evidence type="ECO:0000256" key="9">
    <source>
        <dbReference type="SAM" id="Phobius"/>
    </source>
</evidence>
<dbReference type="GeneID" id="300578696"/>
<evidence type="ECO:0000256" key="7">
    <source>
        <dbReference type="ARBA" id="ARBA00023033"/>
    </source>
</evidence>
<dbReference type="SUPFAM" id="SSF48264">
    <property type="entry name" value="Cytochrome P450"/>
    <property type="match status" value="1"/>
</dbReference>
<evidence type="ECO:0000313" key="11">
    <source>
        <dbReference type="Proteomes" id="UP001642720"/>
    </source>
</evidence>
<keyword evidence="9" id="KW-1133">Transmembrane helix</keyword>
<dbReference type="PRINTS" id="PR00463">
    <property type="entry name" value="EP450I"/>
</dbReference>
<dbReference type="PROSITE" id="PS00086">
    <property type="entry name" value="CYTOCHROME_P450"/>
    <property type="match status" value="1"/>
</dbReference>
<evidence type="ECO:0000256" key="8">
    <source>
        <dbReference type="RuleBase" id="RU000461"/>
    </source>
</evidence>
<keyword evidence="5 8" id="KW-0560">Oxidoreductase</keyword>
<dbReference type="InterPro" id="IPR050121">
    <property type="entry name" value="Cytochrome_P450_monoxygenase"/>
</dbReference>
<comment type="caution">
    <text evidence="10">The sequence shown here is derived from an EMBL/GenBank/DDBJ whole genome shotgun (WGS) entry which is preliminary data.</text>
</comment>
<proteinExistence type="inferred from homology"/>
<dbReference type="PANTHER" id="PTHR24305">
    <property type="entry name" value="CYTOCHROME P450"/>
    <property type="match status" value="1"/>
</dbReference>
<keyword evidence="11" id="KW-1185">Reference proteome</keyword>
<evidence type="ECO:0000313" key="10">
    <source>
        <dbReference type="EMBL" id="TFB01345.1"/>
    </source>
</evidence>
<keyword evidence="9" id="KW-0472">Membrane</keyword>
<keyword evidence="7 8" id="KW-0503">Monooxygenase</keyword>